<dbReference type="PaxDb" id="4081-Solyc12g026370.1.1"/>
<dbReference type="Gramene" id="Solyc12g026370.2.1">
    <property type="protein sequence ID" value="Solyc12g026370.2.1"/>
    <property type="gene ID" value="Solyc12g026370.2"/>
</dbReference>
<organism evidence="1">
    <name type="scientific">Solanum lycopersicum</name>
    <name type="common">Tomato</name>
    <name type="synonym">Lycopersicon esculentum</name>
    <dbReference type="NCBI Taxonomy" id="4081"/>
    <lineage>
        <taxon>Eukaryota</taxon>
        <taxon>Viridiplantae</taxon>
        <taxon>Streptophyta</taxon>
        <taxon>Embryophyta</taxon>
        <taxon>Tracheophyta</taxon>
        <taxon>Spermatophyta</taxon>
        <taxon>Magnoliopsida</taxon>
        <taxon>eudicotyledons</taxon>
        <taxon>Gunneridae</taxon>
        <taxon>Pentapetalae</taxon>
        <taxon>asterids</taxon>
        <taxon>lamiids</taxon>
        <taxon>Solanales</taxon>
        <taxon>Solanaceae</taxon>
        <taxon>Solanoideae</taxon>
        <taxon>Solaneae</taxon>
        <taxon>Solanum</taxon>
        <taxon>Solanum subgen. Lycopersicon</taxon>
    </lineage>
</organism>
<evidence type="ECO:0000313" key="1">
    <source>
        <dbReference type="EnsemblPlants" id="Solyc12g026370.2.1"/>
    </source>
</evidence>
<protein>
    <submittedName>
        <fullName evidence="1">Uncharacterized protein</fullName>
    </submittedName>
</protein>
<reference evidence="1" key="2">
    <citation type="submission" date="2019-01" db="UniProtKB">
        <authorList>
            <consortium name="EnsemblPlants"/>
        </authorList>
    </citation>
    <scope>IDENTIFICATION</scope>
    <source>
        <strain evidence="1">cv. Heinz 1706</strain>
    </source>
</reference>
<dbReference type="InParanoid" id="A0A3Q7J6Z3"/>
<accession>A0A3Q7J6Z3</accession>
<dbReference type="Proteomes" id="UP000004994">
    <property type="component" value="Chromosome 12"/>
</dbReference>
<proteinExistence type="predicted"/>
<name>A0A3Q7J6Z3_SOLLC</name>
<keyword evidence="2" id="KW-1185">Reference proteome</keyword>
<reference evidence="1" key="1">
    <citation type="journal article" date="2012" name="Nature">
        <title>The tomato genome sequence provides insights into fleshy fruit evolution.</title>
        <authorList>
            <consortium name="Tomato Genome Consortium"/>
        </authorList>
    </citation>
    <scope>NUCLEOTIDE SEQUENCE [LARGE SCALE GENOMIC DNA]</scope>
    <source>
        <strain evidence="1">cv. Heinz 1706</strain>
    </source>
</reference>
<dbReference type="AlphaFoldDB" id="A0A3Q7J6Z3"/>
<sequence length="174" mass="19640">MACHAEPLPTMFAAKGPCGHPTPYVAQLCVKSMGNGIMLRQRLLIVSMVDDRIAMLYVTRPYVLEKVHDVIPRPIFSDHVFFSKADDGMPRPTSSHHVCYLSAKIERYSQLHPTACTAQWPCRHVMPDVLRSCLLSKGDDNMPCPMSSDYVCFPMEMMAFHAQYCLIICAFQGR</sequence>
<evidence type="ECO:0000313" key="2">
    <source>
        <dbReference type="Proteomes" id="UP000004994"/>
    </source>
</evidence>
<dbReference type="EnsemblPlants" id="Solyc12g026370.2.1">
    <property type="protein sequence ID" value="Solyc12g026370.2.1"/>
    <property type="gene ID" value="Solyc12g026370.2"/>
</dbReference>